<protein>
    <recommendedName>
        <fullName evidence="7">Major facilitator superfamily (MFS) profile domain-containing protein</fullName>
    </recommendedName>
</protein>
<evidence type="ECO:0000256" key="1">
    <source>
        <dbReference type="ARBA" id="ARBA00004141"/>
    </source>
</evidence>
<dbReference type="Gene3D" id="1.20.1250.20">
    <property type="entry name" value="MFS general substrate transporter like domains"/>
    <property type="match status" value="1"/>
</dbReference>
<comment type="subcellular location">
    <subcellularLocation>
        <location evidence="1">Membrane</location>
        <topology evidence="1">Multi-pass membrane protein</topology>
    </subcellularLocation>
</comment>
<dbReference type="PANTHER" id="PTHR23501:SF199">
    <property type="entry name" value="MFS EFFLUX TRANSPORTER INPD-RELATED"/>
    <property type="match status" value="1"/>
</dbReference>
<feature type="transmembrane region" description="Helical" evidence="6">
    <location>
        <begin position="381"/>
        <end position="400"/>
    </location>
</feature>
<feature type="transmembrane region" description="Helical" evidence="6">
    <location>
        <begin position="313"/>
        <end position="334"/>
    </location>
</feature>
<keyword evidence="2 6" id="KW-0812">Transmembrane</keyword>
<sequence length="571" mass="59598">MHQDAPSNEINRHSSEKPLTCPPNVTPGLGDSEALQLAQPTGWRLAALFVGLFMSLFLCGLDIVIIATAIPKITNEFASLNDIGWYGSAFFLTLCGFDLIFGKLYAVFSAKKTYLVSILAFLAGSAICGGANSSKMLIVGRAVAGLGTAGILTGSYVMIAIVIPPPRRPMYTGIVGAVYGVASVIGPLLGGLFTDKMSWRWCFWINLPIGGLAILLVVVFLHAPPGAGFGPDAKTWLQKLHTLDPVGIILLLTSLALLLVALQWGGIVYSWSDPKVYMLLVTSAVLAAAFVAVEMREGRNAVMPIYIVTKRTVAAGAWVALCSGGSGFVFRQYVPIWFQAIQGVSAVDAGVRSMAMVLSTALSSVAAGAMTSATGYANPSMIIAAILAAVAAGLMTTWNPATSPAQWIGYQVMYGIGSGQSMQSPIMAVQAVLDPAELPQGTALLVFQSAFGGAIFISVAQTLFVNIFSSGLATNLPQVNIKAVIDGGATSLRDPGVLPEELLEPVLYLYNRGLTHSWYLGVALAMAATVGALAAEWKSIKKPDDKVANDEKGAEGTGKAGEASTAAAAAG</sequence>
<evidence type="ECO:0000256" key="6">
    <source>
        <dbReference type="SAM" id="Phobius"/>
    </source>
</evidence>
<name>A0ABQ8NPA2_PYRGI</name>
<evidence type="ECO:0000259" key="7">
    <source>
        <dbReference type="PROSITE" id="PS50850"/>
    </source>
</evidence>
<feature type="compositionally biased region" description="Low complexity" evidence="5">
    <location>
        <begin position="560"/>
        <end position="571"/>
    </location>
</feature>
<accession>A0ABQ8NPA2</accession>
<evidence type="ECO:0000256" key="4">
    <source>
        <dbReference type="ARBA" id="ARBA00023136"/>
    </source>
</evidence>
<feature type="transmembrane region" description="Helical" evidence="6">
    <location>
        <begin position="201"/>
        <end position="221"/>
    </location>
</feature>
<feature type="transmembrane region" description="Helical" evidence="6">
    <location>
        <begin position="354"/>
        <end position="374"/>
    </location>
</feature>
<dbReference type="CDD" id="cd17502">
    <property type="entry name" value="MFS_Azr1_MDR_like"/>
    <property type="match status" value="1"/>
</dbReference>
<dbReference type="EMBL" id="JABSND010000057">
    <property type="protein sequence ID" value="KAI6300142.1"/>
    <property type="molecule type" value="Genomic_DNA"/>
</dbReference>
<evidence type="ECO:0000256" key="3">
    <source>
        <dbReference type="ARBA" id="ARBA00022989"/>
    </source>
</evidence>
<keyword evidence="9" id="KW-1185">Reference proteome</keyword>
<feature type="compositionally biased region" description="Basic and acidic residues" evidence="5">
    <location>
        <begin position="542"/>
        <end position="554"/>
    </location>
</feature>
<feature type="region of interest" description="Disordered" evidence="5">
    <location>
        <begin position="542"/>
        <end position="571"/>
    </location>
</feature>
<organism evidence="8 9">
    <name type="scientific">Pyricularia grisea</name>
    <name type="common">Crabgrass-specific blast fungus</name>
    <name type="synonym">Magnaporthe grisea</name>
    <dbReference type="NCBI Taxonomy" id="148305"/>
    <lineage>
        <taxon>Eukaryota</taxon>
        <taxon>Fungi</taxon>
        <taxon>Dikarya</taxon>
        <taxon>Ascomycota</taxon>
        <taxon>Pezizomycotina</taxon>
        <taxon>Sordariomycetes</taxon>
        <taxon>Sordariomycetidae</taxon>
        <taxon>Magnaporthales</taxon>
        <taxon>Pyriculariaceae</taxon>
        <taxon>Pyricularia</taxon>
    </lineage>
</organism>
<feature type="transmembrane region" description="Helical" evidence="6">
    <location>
        <begin position="83"/>
        <end position="101"/>
    </location>
</feature>
<feature type="transmembrane region" description="Helical" evidence="6">
    <location>
        <begin position="170"/>
        <end position="189"/>
    </location>
</feature>
<feature type="transmembrane region" description="Helical" evidence="6">
    <location>
        <begin position="45"/>
        <end position="71"/>
    </location>
</feature>
<dbReference type="InterPro" id="IPR036259">
    <property type="entry name" value="MFS_trans_sf"/>
</dbReference>
<dbReference type="Proteomes" id="UP001059893">
    <property type="component" value="Unassembled WGS sequence"/>
</dbReference>
<dbReference type="PANTHER" id="PTHR23501">
    <property type="entry name" value="MAJOR FACILITATOR SUPERFAMILY"/>
    <property type="match status" value="1"/>
</dbReference>
<dbReference type="InterPro" id="IPR020846">
    <property type="entry name" value="MFS_dom"/>
</dbReference>
<reference evidence="8" key="1">
    <citation type="submission" date="2021-01" db="EMBL/GenBank/DDBJ databases">
        <title>Deciphering the adaptive evolutionary patterns associated with biogeogrpahic diversity in the finger millet blast pathogen Magnaporthe oryzae in Eastern Africa.</title>
        <authorList>
            <person name="Onyema G."/>
            <person name="Shittu T.A."/>
            <person name="Dodsworth S."/>
            <person name="Devilliers S."/>
            <person name="Muthumeenakshi S."/>
            <person name="Sreenivasaprasad S."/>
        </authorList>
    </citation>
    <scope>NUCLEOTIDE SEQUENCE</scope>
    <source>
        <strain evidence="8">D15/s37</strain>
    </source>
</reference>
<feature type="transmembrane region" description="Helical" evidence="6">
    <location>
        <begin position="276"/>
        <end position="293"/>
    </location>
</feature>
<evidence type="ECO:0000256" key="2">
    <source>
        <dbReference type="ARBA" id="ARBA00022692"/>
    </source>
</evidence>
<dbReference type="Pfam" id="PF07690">
    <property type="entry name" value="MFS_1"/>
    <property type="match status" value="1"/>
</dbReference>
<dbReference type="SUPFAM" id="SSF103473">
    <property type="entry name" value="MFS general substrate transporter"/>
    <property type="match status" value="1"/>
</dbReference>
<comment type="caution">
    <text evidence="8">The sequence shown here is derived from an EMBL/GenBank/DDBJ whole genome shotgun (WGS) entry which is preliminary data.</text>
</comment>
<feature type="transmembrane region" description="Helical" evidence="6">
    <location>
        <begin position="445"/>
        <end position="468"/>
    </location>
</feature>
<feature type="domain" description="Major facilitator superfamily (MFS) profile" evidence="7">
    <location>
        <begin position="48"/>
        <end position="546"/>
    </location>
</feature>
<feature type="transmembrane region" description="Helical" evidence="6">
    <location>
        <begin position="518"/>
        <end position="537"/>
    </location>
</feature>
<keyword evidence="3 6" id="KW-1133">Transmembrane helix</keyword>
<feature type="transmembrane region" description="Helical" evidence="6">
    <location>
        <begin position="138"/>
        <end position="163"/>
    </location>
</feature>
<feature type="region of interest" description="Disordered" evidence="5">
    <location>
        <begin position="1"/>
        <end position="22"/>
    </location>
</feature>
<evidence type="ECO:0000313" key="9">
    <source>
        <dbReference type="Proteomes" id="UP001059893"/>
    </source>
</evidence>
<evidence type="ECO:0000256" key="5">
    <source>
        <dbReference type="SAM" id="MobiDB-lite"/>
    </source>
</evidence>
<evidence type="ECO:0000313" key="8">
    <source>
        <dbReference type="EMBL" id="KAI6300142.1"/>
    </source>
</evidence>
<feature type="transmembrane region" description="Helical" evidence="6">
    <location>
        <begin position="113"/>
        <end position="132"/>
    </location>
</feature>
<gene>
    <name evidence="8" type="ORF">MCOR33_004126</name>
</gene>
<proteinExistence type="predicted"/>
<dbReference type="PROSITE" id="PS50850">
    <property type="entry name" value="MFS"/>
    <property type="match status" value="1"/>
</dbReference>
<keyword evidence="4 6" id="KW-0472">Membrane</keyword>
<feature type="transmembrane region" description="Helical" evidence="6">
    <location>
        <begin position="242"/>
        <end position="264"/>
    </location>
</feature>
<dbReference type="InterPro" id="IPR011701">
    <property type="entry name" value="MFS"/>
</dbReference>